<keyword evidence="4" id="KW-1185">Reference proteome</keyword>
<dbReference type="Gene3D" id="2.40.30.170">
    <property type="match status" value="1"/>
</dbReference>
<dbReference type="eggNOG" id="COG0845">
    <property type="taxonomic scope" value="Bacteria"/>
</dbReference>
<dbReference type="HOGENOM" id="CLU_018816_4_0_5"/>
<proteinExistence type="inferred from homology"/>
<sequence>MLAALAWAGIGPTLAETYAVDARKVTDTKAVYATVQAAVEVPARARIGGTLETLSVDDGSAVTRGEVVARIVDEKLALQRRALDAQIAAANSEVANVQLEYDRARQLFERGTVARSRLDQLETQLTVARNTLKAAEAQRAVLEQQVSEGDVLAPAGGRVLSVPVTAGSVVMAGEVIATVAIDGYLLRIEVPERHARFMKTGDSVTLGARGGETSTGEIVKIYPQIRQGRVVADARVEGLGDFFVGERVPVSISVGERQALVIPRNYVDTRFGLDFVRVERDGDAPLEVVVELGAPHPLDGGDGSDGVEVLSGLHAGDRLVRP</sequence>
<dbReference type="PANTHER" id="PTHR30469">
    <property type="entry name" value="MULTIDRUG RESISTANCE PROTEIN MDTA"/>
    <property type="match status" value="1"/>
</dbReference>
<dbReference type="SUPFAM" id="SSF111369">
    <property type="entry name" value="HlyD-like secretion proteins"/>
    <property type="match status" value="1"/>
</dbReference>
<dbReference type="InterPro" id="IPR006143">
    <property type="entry name" value="RND_pump_MFP"/>
</dbReference>
<evidence type="ECO:0000256" key="2">
    <source>
        <dbReference type="SAM" id="Coils"/>
    </source>
</evidence>
<dbReference type="STRING" id="991905.SL003B_2215"/>
<evidence type="ECO:0000313" key="4">
    <source>
        <dbReference type="Proteomes" id="UP000008130"/>
    </source>
</evidence>
<dbReference type="PANTHER" id="PTHR30469:SF15">
    <property type="entry name" value="HLYD FAMILY OF SECRETION PROTEINS"/>
    <property type="match status" value="1"/>
</dbReference>
<dbReference type="Proteomes" id="UP000008130">
    <property type="component" value="Chromosome"/>
</dbReference>
<dbReference type="KEGG" id="pgv:SL003B_2215"/>
<dbReference type="AlphaFoldDB" id="F2IZR4"/>
<comment type="similarity">
    <text evidence="1">Belongs to the membrane fusion protein (MFP) (TC 8.A.1) family.</text>
</comment>
<keyword evidence="2" id="KW-0175">Coiled coil</keyword>
<dbReference type="PATRIC" id="fig|991905.3.peg.2270"/>
<name>F2IZR4_POLGS</name>
<evidence type="ECO:0000313" key="3">
    <source>
        <dbReference type="EMBL" id="ADZ70640.1"/>
    </source>
</evidence>
<evidence type="ECO:0000256" key="1">
    <source>
        <dbReference type="ARBA" id="ARBA00009477"/>
    </source>
</evidence>
<dbReference type="Gene3D" id="1.10.287.470">
    <property type="entry name" value="Helix hairpin bin"/>
    <property type="match status" value="1"/>
</dbReference>
<organism evidence="3 4">
    <name type="scientific">Polymorphum gilvum (strain LMG 25793 / CGMCC 1.9160 / SL003B-26A1)</name>
    <dbReference type="NCBI Taxonomy" id="991905"/>
    <lineage>
        <taxon>Bacteria</taxon>
        <taxon>Pseudomonadati</taxon>
        <taxon>Pseudomonadota</taxon>
        <taxon>Alphaproteobacteria</taxon>
        <taxon>Rhodobacterales</taxon>
        <taxon>Paracoccaceae</taxon>
        <taxon>Polymorphum</taxon>
    </lineage>
</organism>
<protein>
    <submittedName>
        <fullName evidence="3">Efflux transporter, RND family, MFP subunit</fullName>
    </submittedName>
</protein>
<dbReference type="Gene3D" id="2.40.420.20">
    <property type="match status" value="1"/>
</dbReference>
<dbReference type="Gene3D" id="2.40.50.100">
    <property type="match status" value="1"/>
</dbReference>
<accession>F2IZR4</accession>
<dbReference type="GO" id="GO:1990281">
    <property type="term" value="C:efflux pump complex"/>
    <property type="evidence" value="ECO:0007669"/>
    <property type="project" value="TreeGrafter"/>
</dbReference>
<dbReference type="EMBL" id="CP002568">
    <property type="protein sequence ID" value="ADZ70640.1"/>
    <property type="molecule type" value="Genomic_DNA"/>
</dbReference>
<gene>
    <name evidence="3" type="ordered locus">SL003B_2215</name>
</gene>
<feature type="coiled-coil region" evidence="2">
    <location>
        <begin position="80"/>
        <end position="145"/>
    </location>
</feature>
<dbReference type="NCBIfam" id="TIGR01730">
    <property type="entry name" value="RND_mfp"/>
    <property type="match status" value="1"/>
</dbReference>
<dbReference type="GO" id="GO:0015562">
    <property type="term" value="F:efflux transmembrane transporter activity"/>
    <property type="evidence" value="ECO:0007669"/>
    <property type="project" value="TreeGrafter"/>
</dbReference>
<reference evidence="3 4" key="1">
    <citation type="journal article" date="2011" name="J. Bacteriol.">
        <title>Complete genome sequence of Polymorphum gilvum SL003B-26A1T, a crude oil-degrading bacterium from oil-polluted saline soil.</title>
        <authorList>
            <person name="Li S.G."/>
            <person name="Tang Y.Q."/>
            <person name="Nie Y."/>
            <person name="Cai M."/>
            <person name="Wu X.L."/>
        </authorList>
    </citation>
    <scope>NUCLEOTIDE SEQUENCE [LARGE SCALE GENOMIC DNA]</scope>
    <source>
        <strain evidence="4">LMG 25793 / CGMCC 1.9160 / SL003B-26A1</strain>
    </source>
</reference>